<dbReference type="Proteomes" id="UP000232883">
    <property type="component" value="Chromosome"/>
</dbReference>
<keyword evidence="2" id="KW-1185">Reference proteome</keyword>
<gene>
    <name evidence="1" type="ORF">CWM47_21315</name>
</gene>
<dbReference type="AlphaFoldDB" id="A0A2K8Z2U1"/>
<protein>
    <submittedName>
        <fullName evidence="1">Uncharacterized protein</fullName>
    </submittedName>
</protein>
<proteinExistence type="predicted"/>
<organism evidence="1 2">
    <name type="scientific">Spirosoma pollinicola</name>
    <dbReference type="NCBI Taxonomy" id="2057025"/>
    <lineage>
        <taxon>Bacteria</taxon>
        <taxon>Pseudomonadati</taxon>
        <taxon>Bacteroidota</taxon>
        <taxon>Cytophagia</taxon>
        <taxon>Cytophagales</taxon>
        <taxon>Cytophagaceae</taxon>
        <taxon>Spirosoma</taxon>
    </lineage>
</organism>
<reference evidence="1 2" key="1">
    <citation type="submission" date="2017-11" db="EMBL/GenBank/DDBJ databases">
        <title>Taxonomic description and genome sequences of Spirosoma HA7 sp. nov., isolated from pollen microhabitat of Corylus avellana.</title>
        <authorList>
            <person name="Ambika Manirajan B."/>
            <person name="Suarez C."/>
            <person name="Ratering S."/>
            <person name="Geissler-Plaum R."/>
            <person name="Cardinale M."/>
            <person name="Sylvia S."/>
        </authorList>
    </citation>
    <scope>NUCLEOTIDE SEQUENCE [LARGE SCALE GENOMIC DNA]</scope>
    <source>
        <strain evidence="1 2">HA7</strain>
    </source>
</reference>
<dbReference type="OrthoDB" id="1420916at2"/>
<evidence type="ECO:0000313" key="1">
    <source>
        <dbReference type="EMBL" id="AUD04149.1"/>
    </source>
</evidence>
<name>A0A2K8Z2U1_9BACT</name>
<dbReference type="RefSeq" id="WP_100990215.1">
    <property type="nucleotide sequence ID" value="NZ_CP025096.1"/>
</dbReference>
<dbReference type="KEGG" id="spir:CWM47_21315"/>
<sequence length="228" mass="26197">MIFFISLLIFLAKPIPISVIEQQTNSFSVNKPEDSLTIQYVDLRINPLLFSEVKKYIKEQQDSSQLFKDGFGYLTIAGIKLVRNGSPIEVGSFKEHLKDVELEFTIGLSSFYPAQNIGKPLYYSFVESRLILIYDQNVRWIHQNSYSTASISKLKELVKQTLMPVFDPDFTFKTLHGDSMVLTPERREQMSQEQILEMAASTLSKLKTVIEYVDGSISYRYVQLGKVR</sequence>
<accession>A0A2K8Z2U1</accession>
<dbReference type="EMBL" id="CP025096">
    <property type="protein sequence ID" value="AUD04149.1"/>
    <property type="molecule type" value="Genomic_DNA"/>
</dbReference>
<evidence type="ECO:0000313" key="2">
    <source>
        <dbReference type="Proteomes" id="UP000232883"/>
    </source>
</evidence>